<sequence length="150" mass="16363">MRTKKIIGLVVALSLILTTSMAFAAWKGWRGSGGWGMGSQYNRMYNPATVETISGTVESVDKITPMKGMNYGVHLVLKTDKETISVHLGPGWYIERLDTKIEKGDKIEVKGSRVTFAGKPAIIAAEVKKGGSVLILRDSAGIPVWAGWRR</sequence>
<proteinExistence type="predicted"/>
<name>A0A7G1H4I5_9BACT</name>
<protein>
    <recommendedName>
        <fullName evidence="2">Magnetosome protein MamS/MamX domain-containing protein</fullName>
    </recommendedName>
</protein>
<evidence type="ECO:0000313" key="4">
    <source>
        <dbReference type="Proteomes" id="UP000516360"/>
    </source>
</evidence>
<feature type="domain" description="Magnetosome protein MamS/MamX" evidence="2">
    <location>
        <begin position="49"/>
        <end position="134"/>
    </location>
</feature>
<dbReference type="RefSeq" id="WP_203472210.1">
    <property type="nucleotide sequence ID" value="NZ_AP022873.1"/>
</dbReference>
<dbReference type="KEGG" id="dtp:JZK55_19830"/>
<feature type="signal peptide" evidence="1">
    <location>
        <begin position="1"/>
        <end position="24"/>
    </location>
</feature>
<organism evidence="3 4">
    <name type="scientific">Dissulfurispira thermophila</name>
    <dbReference type="NCBI Taxonomy" id="2715679"/>
    <lineage>
        <taxon>Bacteria</taxon>
        <taxon>Pseudomonadati</taxon>
        <taxon>Nitrospirota</taxon>
        <taxon>Thermodesulfovibrionia</taxon>
        <taxon>Thermodesulfovibrionales</taxon>
        <taxon>Dissulfurispiraceae</taxon>
        <taxon>Dissulfurispira</taxon>
    </lineage>
</organism>
<evidence type="ECO:0000313" key="3">
    <source>
        <dbReference type="EMBL" id="BCB97061.1"/>
    </source>
</evidence>
<dbReference type="Pfam" id="PF26390">
    <property type="entry name" value="MamS_MamX"/>
    <property type="match status" value="1"/>
</dbReference>
<dbReference type="AlphaFoldDB" id="A0A7G1H4I5"/>
<dbReference type="InterPro" id="IPR058837">
    <property type="entry name" value="MamS_MamX_dom"/>
</dbReference>
<accession>A0A7G1H4I5</accession>
<keyword evidence="4" id="KW-1185">Reference proteome</keyword>
<evidence type="ECO:0000259" key="2">
    <source>
        <dbReference type="Pfam" id="PF26390"/>
    </source>
</evidence>
<dbReference type="EMBL" id="AP022873">
    <property type="protein sequence ID" value="BCB97061.1"/>
    <property type="molecule type" value="Genomic_DNA"/>
</dbReference>
<reference evidence="3 4" key="1">
    <citation type="submission" date="2020-03" db="EMBL/GenBank/DDBJ databases">
        <title>Complete genome sequences of two sulfur-disproportionating bacterial strains T55J and Mzg5.</title>
        <authorList>
            <person name="Umezawa K."/>
            <person name="Kojima H."/>
            <person name="Kato Y."/>
            <person name="Fukui M."/>
        </authorList>
    </citation>
    <scope>NUCLEOTIDE SEQUENCE [LARGE SCALE GENOMIC DNA]</scope>
    <source>
        <strain evidence="3 4">T55J</strain>
    </source>
</reference>
<gene>
    <name evidence="3" type="ORF">JZK55_19830</name>
</gene>
<keyword evidence="1" id="KW-0732">Signal</keyword>
<dbReference type="Proteomes" id="UP000516360">
    <property type="component" value="Chromosome"/>
</dbReference>
<feature type="chain" id="PRO_5028822056" description="Magnetosome protein MamS/MamX domain-containing protein" evidence="1">
    <location>
        <begin position="25"/>
        <end position="150"/>
    </location>
</feature>
<evidence type="ECO:0000256" key="1">
    <source>
        <dbReference type="SAM" id="SignalP"/>
    </source>
</evidence>